<dbReference type="PANTHER" id="PTHR46546:SF4">
    <property type="entry name" value="SHEWANELLA-LIKE PROTEIN PHOSPHATASE 1"/>
    <property type="match status" value="1"/>
</dbReference>
<evidence type="ECO:0000313" key="3">
    <source>
        <dbReference type="EMBL" id="WFD00912.1"/>
    </source>
</evidence>
<dbReference type="InterPro" id="IPR004843">
    <property type="entry name" value="Calcineurin-like_PHP"/>
</dbReference>
<reference evidence="3 4" key="1">
    <citation type="submission" date="2023-03" db="EMBL/GenBank/DDBJ databases">
        <title>Mating type loci evolution in Malassezia.</title>
        <authorList>
            <person name="Coelho M.A."/>
        </authorList>
    </citation>
    <scope>NUCLEOTIDE SEQUENCE [LARGE SCALE GENOMIC DNA]</scope>
    <source>
        <strain evidence="3 4">CBS 9725</strain>
    </source>
</reference>
<keyword evidence="1" id="KW-0812">Transmembrane</keyword>
<dbReference type="PANTHER" id="PTHR46546">
    <property type="entry name" value="SHEWANELLA-LIKE PROTEIN PHOSPHATASE 1"/>
    <property type="match status" value="1"/>
</dbReference>
<dbReference type="InterPro" id="IPR029052">
    <property type="entry name" value="Metallo-depent_PP-like"/>
</dbReference>
<dbReference type="SUPFAM" id="SSF56300">
    <property type="entry name" value="Metallo-dependent phosphatases"/>
    <property type="match status" value="1"/>
</dbReference>
<dbReference type="Pfam" id="PF00149">
    <property type="entry name" value="Metallophos"/>
    <property type="match status" value="1"/>
</dbReference>
<evidence type="ECO:0000259" key="2">
    <source>
        <dbReference type="Pfam" id="PF00149"/>
    </source>
</evidence>
<protein>
    <recommendedName>
        <fullName evidence="2">Calcineurin-like phosphoesterase domain-containing protein</fullName>
    </recommendedName>
</protein>
<dbReference type="Proteomes" id="UP001219567">
    <property type="component" value="Chromosome 6"/>
</dbReference>
<organism evidence="3 4">
    <name type="scientific">Malassezia yamatoensis</name>
    <dbReference type="NCBI Taxonomy" id="253288"/>
    <lineage>
        <taxon>Eukaryota</taxon>
        <taxon>Fungi</taxon>
        <taxon>Dikarya</taxon>
        <taxon>Basidiomycota</taxon>
        <taxon>Ustilaginomycotina</taxon>
        <taxon>Malasseziomycetes</taxon>
        <taxon>Malasseziales</taxon>
        <taxon>Malasseziaceae</taxon>
        <taxon>Malassezia</taxon>
    </lineage>
</organism>
<gene>
    <name evidence="3" type="ORF">MYAM1_003668</name>
</gene>
<dbReference type="GO" id="GO:0016787">
    <property type="term" value="F:hydrolase activity"/>
    <property type="evidence" value="ECO:0007669"/>
    <property type="project" value="InterPro"/>
</dbReference>
<keyword evidence="1" id="KW-0472">Membrane</keyword>
<evidence type="ECO:0000256" key="1">
    <source>
        <dbReference type="SAM" id="Phobius"/>
    </source>
</evidence>
<proteinExistence type="predicted"/>
<keyword evidence="1" id="KW-1133">Transmembrane helix</keyword>
<evidence type="ECO:0000313" key="4">
    <source>
        <dbReference type="Proteomes" id="UP001219567"/>
    </source>
</evidence>
<keyword evidence="4" id="KW-1185">Reference proteome</keyword>
<feature type="domain" description="Calcineurin-like phosphoesterase" evidence="2">
    <location>
        <begin position="31"/>
        <end position="271"/>
    </location>
</feature>
<name>A0AAJ5YYE4_9BASI</name>
<accession>A0AAJ5YYE4</accession>
<dbReference type="AlphaFoldDB" id="A0AAJ5YYE4"/>
<dbReference type="EMBL" id="CP119948">
    <property type="protein sequence ID" value="WFD00912.1"/>
    <property type="molecule type" value="Genomic_DNA"/>
</dbReference>
<feature type="transmembrane region" description="Helical" evidence="1">
    <location>
        <begin position="7"/>
        <end position="24"/>
    </location>
</feature>
<dbReference type="Gene3D" id="3.60.21.10">
    <property type="match status" value="1"/>
</dbReference>
<sequence>MLRSQGTVVLLVTVVCAYLIFWPTKQVYEHRTVAVADLHGDYDHMLAVLRHANILGHKTTEWIAGDDVLVSTGDSVDRGDDTIQIYQLYQKLQQESIRSGGRVVNLLGNHEVMNALHDWRYVTSGDIASFGGEEKRRHAMSADGWVGKLWLNEYNVTANVPLLPSAAVQGIGGARPLVATFVHGGVTPHWAKTGIDQMNALGHSLLLKALNNPDPLHVPMNLTKEEAALWSSQGPFWFRGYASDTLKKACKKVDKALDTLASDYMIMGHTPSLQGFQQRCNDSQIFVIDTGISRAYGGRSSALQILARYETRKTWASVHHALQVEFSALYVGHPTEILHTYRHSWT</sequence>